<dbReference type="EMBL" id="HG793125">
    <property type="protein sequence ID" value="CDK25267.1"/>
    <property type="molecule type" value="Genomic_DNA"/>
</dbReference>
<evidence type="ECO:0000259" key="14">
    <source>
        <dbReference type="PROSITE" id="PS51192"/>
    </source>
</evidence>
<keyword evidence="9" id="KW-0539">Nucleus</keyword>
<dbReference type="InterPro" id="IPR025313">
    <property type="entry name" value="SPB4-like_CTE"/>
</dbReference>
<dbReference type="RefSeq" id="XP_022457279.1">
    <property type="nucleotide sequence ID" value="XM_022605852.1"/>
</dbReference>
<keyword evidence="18" id="KW-1185">Reference proteome</keyword>
<keyword evidence="5 11" id="KW-0378">Hydrolase</keyword>
<feature type="region of interest" description="Disordered" evidence="13">
    <location>
        <begin position="504"/>
        <end position="540"/>
    </location>
</feature>
<dbReference type="InterPro" id="IPR014014">
    <property type="entry name" value="RNA_helicase_DEAD_Q_motif"/>
</dbReference>
<evidence type="ECO:0000256" key="4">
    <source>
        <dbReference type="ARBA" id="ARBA00022741"/>
    </source>
</evidence>
<keyword evidence="2" id="KW-0690">Ribosome biogenesis</keyword>
<evidence type="ECO:0000313" key="17">
    <source>
        <dbReference type="EMBL" id="CDK25267.1"/>
    </source>
</evidence>
<feature type="short sequence motif" description="Q motif" evidence="10">
    <location>
        <begin position="44"/>
        <end position="72"/>
    </location>
</feature>
<dbReference type="GeneID" id="34518667"/>
<keyword evidence="8 12" id="KW-0694">RNA-binding</keyword>
<feature type="compositionally biased region" description="Basic and acidic residues" evidence="13">
    <location>
        <begin position="10"/>
        <end position="23"/>
    </location>
</feature>
<dbReference type="SMART" id="SM00490">
    <property type="entry name" value="HELICc"/>
    <property type="match status" value="1"/>
</dbReference>
<evidence type="ECO:0000313" key="18">
    <source>
        <dbReference type="Proteomes" id="UP000019384"/>
    </source>
</evidence>
<dbReference type="SUPFAM" id="SSF52540">
    <property type="entry name" value="P-loop containing nucleoside triphosphate hydrolases"/>
    <property type="match status" value="1"/>
</dbReference>
<gene>
    <name evidence="17" type="ORF">KUCA_T00001234001</name>
</gene>
<reference evidence="17" key="1">
    <citation type="submission" date="2013-12" db="EMBL/GenBank/DDBJ databases">
        <authorList>
            <person name="Genoscope - CEA"/>
        </authorList>
    </citation>
    <scope>NUCLEOTIDE SEQUENCE</scope>
    <source>
        <strain evidence="17">CBS 1993</strain>
    </source>
</reference>
<dbReference type="InterPro" id="IPR001650">
    <property type="entry name" value="Helicase_C-like"/>
</dbReference>
<dbReference type="PROSITE" id="PS51195">
    <property type="entry name" value="Q_MOTIF"/>
    <property type="match status" value="1"/>
</dbReference>
<evidence type="ECO:0000256" key="9">
    <source>
        <dbReference type="ARBA" id="ARBA00023242"/>
    </source>
</evidence>
<sequence>MVKKTHHKLTTKEKKDLRDKQKEKVENLRAKVEELDIDETKKFTQFDELPLSHNTAKGLKESSFVNMTDIQRDTIPLALKGEDILGAAKTGSGKTLAFLIPVIERLLHQSWNEYDGVGALIISPTRELAIQTYEVLLKIGKYNTFSCGLVIGGKDYAYEEERIGKINILIGTPGRLLQHMDQSASLVLDNLQMLILDEADRILDMGFKKTIDSIVGNLPPQRQTLLFSATQTKSVQDLARLSLTSPKYISTSSEMEVATPASLEQSYLVVPIPEKISVLWSFIKTHLKSKIIVFASSSKQVHFIYETFRKLQPGISLMKLHGRQKQTSRIETTVKFSKAQYCCLFATDVVARGLDFPAIDWVVQLDCPEDSATYIHRVGRCARFGRPGKSLLMLAPSEEEAFISRLKAKKIELNKQSVRVSKKKTIQDKLQSLCFQSPELKYLGQKAFISYFKSILIQKDKDVFKVGEFPSEEYATSLGLPGAPKIKLLEKIKDGSANLESALDKTKEHKNKSRQLSHLSQLDENGDELEEEKKAQTKYDRMFNRKNQSVLSENYLSMNVENKLDGDNEEEEEEEDFMVVKRKDHELREDVPQLDTELTSKRAQKKAMSKKLSAKSQGAGHKLVFDDDGNAHEIYELEHEEDFRKEGDALELKKTYIDKEAEVMTVEDSRDKQTVKEKKQEKKRRRQEIERRLREEEEDDASSDEGAFQVVLGAPDLDNDLEQSASESSDDDRPAKKSKKWFEKEAAESTNGIVEIEDTGKLEDLEALTQRLIHG</sequence>
<dbReference type="HOGENOM" id="CLU_003041_26_1_1"/>
<accession>W6MKL0</accession>
<evidence type="ECO:0000256" key="1">
    <source>
        <dbReference type="ARBA" id="ARBA00004604"/>
    </source>
</evidence>
<dbReference type="GO" id="GO:0042802">
    <property type="term" value="F:identical protein binding"/>
    <property type="evidence" value="ECO:0007669"/>
    <property type="project" value="EnsemblFungi"/>
</dbReference>
<feature type="compositionally biased region" description="Basic and acidic residues" evidence="13">
    <location>
        <begin position="655"/>
        <end position="680"/>
    </location>
</feature>
<evidence type="ECO:0000256" key="2">
    <source>
        <dbReference type="ARBA" id="ARBA00022517"/>
    </source>
</evidence>
<comment type="domain">
    <text evidence="12">The Q motif is unique to and characteristic of the DEAD box family of RNA helicases and controls ATP binding and hydrolysis.</text>
</comment>
<dbReference type="PROSITE" id="PS51192">
    <property type="entry name" value="HELICASE_ATP_BIND_1"/>
    <property type="match status" value="1"/>
</dbReference>
<dbReference type="Pfam" id="PF00271">
    <property type="entry name" value="Helicase_C"/>
    <property type="match status" value="1"/>
</dbReference>
<dbReference type="STRING" id="1382522.W6MKL0"/>
<proteinExistence type="inferred from homology"/>
<name>W6MKL0_9ASCO</name>
<evidence type="ECO:0000256" key="6">
    <source>
        <dbReference type="ARBA" id="ARBA00022806"/>
    </source>
</evidence>
<feature type="region of interest" description="Disordered" evidence="13">
    <location>
        <begin position="596"/>
        <end position="625"/>
    </location>
</feature>
<evidence type="ECO:0000259" key="15">
    <source>
        <dbReference type="PROSITE" id="PS51194"/>
    </source>
</evidence>
<dbReference type="PROSITE" id="PS51194">
    <property type="entry name" value="HELICASE_CTER"/>
    <property type="match status" value="1"/>
</dbReference>
<dbReference type="Proteomes" id="UP000019384">
    <property type="component" value="Unassembled WGS sequence"/>
</dbReference>
<keyword evidence="3" id="KW-0698">rRNA processing</keyword>
<dbReference type="OrthoDB" id="10259640at2759"/>
<feature type="domain" description="Helicase ATP-binding" evidence="14">
    <location>
        <begin position="75"/>
        <end position="249"/>
    </location>
</feature>
<dbReference type="EC" id="3.6.4.13" evidence="12"/>
<organism evidence="17 18">
    <name type="scientific">Kuraishia capsulata CBS 1993</name>
    <dbReference type="NCBI Taxonomy" id="1382522"/>
    <lineage>
        <taxon>Eukaryota</taxon>
        <taxon>Fungi</taxon>
        <taxon>Dikarya</taxon>
        <taxon>Ascomycota</taxon>
        <taxon>Saccharomycotina</taxon>
        <taxon>Pichiomycetes</taxon>
        <taxon>Pichiales</taxon>
        <taxon>Pichiaceae</taxon>
        <taxon>Kuraishia</taxon>
    </lineage>
</organism>
<keyword evidence="7 11" id="KW-0067">ATP-binding</keyword>
<keyword evidence="4 11" id="KW-0547">Nucleotide-binding</keyword>
<dbReference type="InterPro" id="IPR011545">
    <property type="entry name" value="DEAD/DEAH_box_helicase_dom"/>
</dbReference>
<dbReference type="InterPro" id="IPR027417">
    <property type="entry name" value="P-loop_NTPase"/>
</dbReference>
<evidence type="ECO:0000256" key="8">
    <source>
        <dbReference type="ARBA" id="ARBA00022884"/>
    </source>
</evidence>
<feature type="compositionally biased region" description="Basic and acidic residues" evidence="13">
    <location>
        <begin position="731"/>
        <end position="747"/>
    </location>
</feature>
<reference evidence="17" key="2">
    <citation type="submission" date="2014-02" db="EMBL/GenBank/DDBJ databases">
        <title>Complete DNA sequence of /Kuraishia capsulata/ illustrates novel genomic features among budding yeasts (/Saccharomycotina/).</title>
        <authorList>
            <person name="Morales L."/>
            <person name="Noel B."/>
            <person name="Porcel B."/>
            <person name="Marcet-Houben M."/>
            <person name="Hullo M-F."/>
            <person name="Sacerdot C."/>
            <person name="Tekaia F."/>
            <person name="Leh-Louis V."/>
            <person name="Despons L."/>
            <person name="Khanna V."/>
            <person name="Aury J-M."/>
            <person name="Barbe V."/>
            <person name="Couloux A."/>
            <person name="Labadie K."/>
            <person name="Pelletier E."/>
            <person name="Souciet J-L."/>
            <person name="Boekhout T."/>
            <person name="Gabaldon T."/>
            <person name="Wincker P."/>
            <person name="Dujon B."/>
        </authorList>
    </citation>
    <scope>NUCLEOTIDE SEQUENCE</scope>
    <source>
        <strain evidence="17">CBS 1993</strain>
    </source>
</reference>
<dbReference type="Pfam" id="PF00270">
    <property type="entry name" value="DEAD"/>
    <property type="match status" value="1"/>
</dbReference>
<dbReference type="CDD" id="cd18787">
    <property type="entry name" value="SF2_C_DEAD"/>
    <property type="match status" value="1"/>
</dbReference>
<evidence type="ECO:0000256" key="12">
    <source>
        <dbReference type="RuleBase" id="RU365068"/>
    </source>
</evidence>
<evidence type="ECO:0000256" key="11">
    <source>
        <dbReference type="RuleBase" id="RU000492"/>
    </source>
</evidence>
<evidence type="ECO:0000256" key="5">
    <source>
        <dbReference type="ARBA" id="ARBA00022801"/>
    </source>
</evidence>
<feature type="domain" description="DEAD-box RNA helicase Q" evidence="16">
    <location>
        <begin position="44"/>
        <end position="72"/>
    </location>
</feature>
<feature type="compositionally biased region" description="Basic and acidic residues" evidence="13">
    <location>
        <begin position="531"/>
        <end position="540"/>
    </location>
</feature>
<feature type="compositionally biased region" description="Basic residues" evidence="13">
    <location>
        <begin position="602"/>
        <end position="613"/>
    </location>
</feature>
<dbReference type="InterPro" id="IPR014001">
    <property type="entry name" value="Helicase_ATP-bd"/>
</dbReference>
<comment type="subcellular location">
    <subcellularLocation>
        <location evidence="1">Nucleus</location>
        <location evidence="1">Nucleolus</location>
    </subcellularLocation>
</comment>
<dbReference type="SMART" id="SM01178">
    <property type="entry name" value="DUF4217"/>
    <property type="match status" value="1"/>
</dbReference>
<feature type="region of interest" description="Disordered" evidence="13">
    <location>
        <begin position="1"/>
        <end position="23"/>
    </location>
</feature>
<evidence type="ECO:0000256" key="7">
    <source>
        <dbReference type="ARBA" id="ARBA00022840"/>
    </source>
</evidence>
<dbReference type="PROSITE" id="PS00039">
    <property type="entry name" value="DEAD_ATP_HELICASE"/>
    <property type="match status" value="1"/>
</dbReference>
<evidence type="ECO:0000259" key="16">
    <source>
        <dbReference type="PROSITE" id="PS51195"/>
    </source>
</evidence>
<evidence type="ECO:0000256" key="3">
    <source>
        <dbReference type="ARBA" id="ARBA00022552"/>
    </source>
</evidence>
<feature type="region of interest" description="Disordered" evidence="13">
    <location>
        <begin position="655"/>
        <end position="752"/>
    </location>
</feature>
<dbReference type="AlphaFoldDB" id="W6MKL0"/>
<dbReference type="GO" id="GO:0005524">
    <property type="term" value="F:ATP binding"/>
    <property type="evidence" value="ECO:0007669"/>
    <property type="project" value="UniProtKB-UniRule"/>
</dbReference>
<dbReference type="InterPro" id="IPR000629">
    <property type="entry name" value="RNA-helicase_DEAD-box_CS"/>
</dbReference>
<comment type="function">
    <text evidence="12">RNA helicase.</text>
</comment>
<dbReference type="GO" id="GO:0016887">
    <property type="term" value="F:ATP hydrolysis activity"/>
    <property type="evidence" value="ECO:0007669"/>
    <property type="project" value="RHEA"/>
</dbReference>
<feature type="domain" description="Helicase C-terminal" evidence="15">
    <location>
        <begin position="277"/>
        <end position="426"/>
    </location>
</feature>
<dbReference type="CDD" id="cd17941">
    <property type="entry name" value="DEADc_DDX10"/>
    <property type="match status" value="1"/>
</dbReference>
<keyword evidence="6 11" id="KW-0347">Helicase</keyword>
<dbReference type="GO" id="GO:0006364">
    <property type="term" value="P:rRNA processing"/>
    <property type="evidence" value="ECO:0007669"/>
    <property type="project" value="UniProtKB-KW"/>
</dbReference>
<protein>
    <recommendedName>
        <fullName evidence="12">ATP-dependent RNA helicase</fullName>
        <ecNumber evidence="12">3.6.4.13</ecNumber>
    </recommendedName>
</protein>
<dbReference type="PANTHER" id="PTHR24031">
    <property type="entry name" value="RNA HELICASE"/>
    <property type="match status" value="1"/>
</dbReference>
<dbReference type="Gene3D" id="3.40.50.300">
    <property type="entry name" value="P-loop containing nucleotide triphosphate hydrolases"/>
    <property type="match status" value="2"/>
</dbReference>
<dbReference type="GO" id="GO:0003724">
    <property type="term" value="F:RNA helicase activity"/>
    <property type="evidence" value="ECO:0007669"/>
    <property type="project" value="UniProtKB-EC"/>
</dbReference>
<comment type="similarity">
    <text evidence="11">Belongs to the DEAD box helicase family.</text>
</comment>
<dbReference type="SMART" id="SM00487">
    <property type="entry name" value="DEXDc"/>
    <property type="match status" value="1"/>
</dbReference>
<dbReference type="GO" id="GO:0032040">
    <property type="term" value="C:small-subunit processome"/>
    <property type="evidence" value="ECO:0007669"/>
    <property type="project" value="EnsemblFungi"/>
</dbReference>
<evidence type="ECO:0000256" key="13">
    <source>
        <dbReference type="SAM" id="MobiDB-lite"/>
    </source>
</evidence>
<evidence type="ECO:0000256" key="10">
    <source>
        <dbReference type="PROSITE-ProRule" id="PRU00552"/>
    </source>
</evidence>
<comment type="catalytic activity">
    <reaction evidence="12">
        <text>ATP + H2O = ADP + phosphate + H(+)</text>
        <dbReference type="Rhea" id="RHEA:13065"/>
        <dbReference type="ChEBI" id="CHEBI:15377"/>
        <dbReference type="ChEBI" id="CHEBI:15378"/>
        <dbReference type="ChEBI" id="CHEBI:30616"/>
        <dbReference type="ChEBI" id="CHEBI:43474"/>
        <dbReference type="ChEBI" id="CHEBI:456216"/>
        <dbReference type="EC" id="3.6.4.13"/>
    </reaction>
</comment>
<dbReference type="GO" id="GO:0003723">
    <property type="term" value="F:RNA binding"/>
    <property type="evidence" value="ECO:0007669"/>
    <property type="project" value="UniProtKB-UniRule"/>
</dbReference>
<dbReference type="Pfam" id="PF13959">
    <property type="entry name" value="CTE_SPB4"/>
    <property type="match status" value="1"/>
</dbReference>